<name>A0A4P8L202_9BACT</name>
<feature type="compositionally biased region" description="Basic and acidic residues" evidence="1">
    <location>
        <begin position="32"/>
        <end position="45"/>
    </location>
</feature>
<evidence type="ECO:0000313" key="2">
    <source>
        <dbReference type="EMBL" id="QCQ21734.1"/>
    </source>
</evidence>
<feature type="region of interest" description="Disordered" evidence="1">
    <location>
        <begin position="31"/>
        <end position="59"/>
    </location>
</feature>
<dbReference type="RefSeq" id="WP_137423703.1">
    <property type="nucleotide sequence ID" value="NZ_CP040098.1"/>
</dbReference>
<evidence type="ECO:0000256" key="1">
    <source>
        <dbReference type="SAM" id="MobiDB-lite"/>
    </source>
</evidence>
<dbReference type="EMBL" id="CP040098">
    <property type="protein sequence ID" value="QCQ21734.1"/>
    <property type="molecule type" value="Genomic_DNA"/>
</dbReference>
<dbReference type="KEGG" id="dax:FDQ92_05800"/>
<dbReference type="Proteomes" id="UP000298602">
    <property type="component" value="Chromosome"/>
</dbReference>
<keyword evidence="3" id="KW-1185">Reference proteome</keyword>
<organism evidence="2 3">
    <name type="scientific">Desulfoglaeba alkanexedens ALDC</name>
    <dbReference type="NCBI Taxonomy" id="980445"/>
    <lineage>
        <taxon>Bacteria</taxon>
        <taxon>Pseudomonadati</taxon>
        <taxon>Thermodesulfobacteriota</taxon>
        <taxon>Syntrophobacteria</taxon>
        <taxon>Syntrophobacterales</taxon>
        <taxon>Syntrophobacteraceae</taxon>
        <taxon>Desulfoglaeba</taxon>
    </lineage>
</organism>
<reference evidence="2 3" key="1">
    <citation type="submission" date="2019-05" db="EMBL/GenBank/DDBJ databases">
        <title>The Complete Genome Sequence of the n-alkane-degrading Desulfoglaeba alkanexedens ALDC reveals multiple alkylsuccinate synthase gene clusters.</title>
        <authorList>
            <person name="Callaghan A.V."/>
            <person name="Davidova I.A."/>
            <person name="Duncan K.E."/>
            <person name="Morris B."/>
            <person name="McInerney M.J."/>
        </authorList>
    </citation>
    <scope>NUCLEOTIDE SEQUENCE [LARGE SCALE GENOMIC DNA]</scope>
    <source>
        <strain evidence="2 3">ALDC</strain>
    </source>
</reference>
<accession>A0A4P8L202</accession>
<dbReference type="AlphaFoldDB" id="A0A4P8L202"/>
<feature type="compositionally biased region" description="Basic residues" evidence="1">
    <location>
        <begin position="46"/>
        <end position="59"/>
    </location>
</feature>
<reference evidence="2 3" key="2">
    <citation type="submission" date="2019-05" db="EMBL/GenBank/DDBJ databases">
        <authorList>
            <person name="Suflita J.M."/>
            <person name="Marks C.R."/>
        </authorList>
    </citation>
    <scope>NUCLEOTIDE SEQUENCE [LARGE SCALE GENOMIC DNA]</scope>
    <source>
        <strain evidence="2 3">ALDC</strain>
    </source>
</reference>
<protein>
    <submittedName>
        <fullName evidence="2">Uncharacterized protein</fullName>
    </submittedName>
</protein>
<gene>
    <name evidence="2" type="ORF">FDQ92_05800</name>
</gene>
<evidence type="ECO:0000313" key="3">
    <source>
        <dbReference type="Proteomes" id="UP000298602"/>
    </source>
</evidence>
<proteinExistence type="predicted"/>
<sequence length="59" mass="7228">MKRWKERFQAMAAAITFAEAGEWKTAEGFVEQTREVRNQQRSEKRKDRRQRPRARVYRT</sequence>